<dbReference type="RefSeq" id="WP_304247295.1">
    <property type="nucleotide sequence ID" value="NZ_DYUC01000011.1"/>
</dbReference>
<keyword evidence="1" id="KW-0812">Transmembrane</keyword>
<reference evidence="2" key="1">
    <citation type="journal article" date="2021" name="PeerJ">
        <title>Extensive microbial diversity within the chicken gut microbiome revealed by metagenomics and culture.</title>
        <authorList>
            <person name="Gilroy R."/>
            <person name="Ravi A."/>
            <person name="Getino M."/>
            <person name="Pursley I."/>
            <person name="Horton D.L."/>
            <person name="Alikhan N.F."/>
            <person name="Baker D."/>
            <person name="Gharbi K."/>
            <person name="Hall N."/>
            <person name="Watson M."/>
            <person name="Adriaenssens E.M."/>
            <person name="Foster-Nyarko E."/>
            <person name="Jarju S."/>
            <person name="Secka A."/>
            <person name="Antonio M."/>
            <person name="Oren A."/>
            <person name="Chaudhuri R.R."/>
            <person name="La Ragione R."/>
            <person name="Hildebrand F."/>
            <person name="Pallen M.J."/>
        </authorList>
    </citation>
    <scope>NUCLEOTIDE SEQUENCE</scope>
    <source>
        <strain evidence="2">CHK179-5677</strain>
    </source>
</reference>
<reference evidence="2" key="2">
    <citation type="submission" date="2021-09" db="EMBL/GenBank/DDBJ databases">
        <authorList>
            <person name="Gilroy R."/>
        </authorList>
    </citation>
    <scope>NUCLEOTIDE SEQUENCE</scope>
    <source>
        <strain evidence="2">CHK179-5677</strain>
    </source>
</reference>
<dbReference type="Proteomes" id="UP000760668">
    <property type="component" value="Unassembled WGS sequence"/>
</dbReference>
<gene>
    <name evidence="2" type="ORF">K8V01_01345</name>
</gene>
<sequence length="143" mass="15142">MKNPAVRGAGFFVALAMAALCLVTAAGYALCYGTQERYMSWIAFAVLLVCGVAGAALAFLRHCELAAACMATGSLVALLLYVQKIYLYVVVVLVGIDLSSVETRFVVSTALFAVCFIANLVAVFLPQITYADMGRAVTNEKIG</sequence>
<evidence type="ECO:0000256" key="1">
    <source>
        <dbReference type="SAM" id="Phobius"/>
    </source>
</evidence>
<feature type="transmembrane region" description="Helical" evidence="1">
    <location>
        <begin position="67"/>
        <end position="93"/>
    </location>
</feature>
<accession>A0A921MKG2</accession>
<evidence type="ECO:0000313" key="2">
    <source>
        <dbReference type="EMBL" id="HJG85666.1"/>
    </source>
</evidence>
<keyword evidence="1" id="KW-1133">Transmembrane helix</keyword>
<proteinExistence type="predicted"/>
<keyword evidence="1" id="KW-0472">Membrane</keyword>
<dbReference type="AlphaFoldDB" id="A0A921MKG2"/>
<dbReference type="EMBL" id="DYUC01000011">
    <property type="protein sequence ID" value="HJG85666.1"/>
    <property type="molecule type" value="Genomic_DNA"/>
</dbReference>
<feature type="transmembrane region" description="Helical" evidence="1">
    <location>
        <begin position="105"/>
        <end position="125"/>
    </location>
</feature>
<evidence type="ECO:0000313" key="3">
    <source>
        <dbReference type="Proteomes" id="UP000760668"/>
    </source>
</evidence>
<name>A0A921MKG2_9FIRM</name>
<protein>
    <submittedName>
        <fullName evidence="2">Uncharacterized protein</fullName>
    </submittedName>
</protein>
<comment type="caution">
    <text evidence="2">The sequence shown here is derived from an EMBL/GenBank/DDBJ whole genome shotgun (WGS) entry which is preliminary data.</text>
</comment>
<feature type="transmembrane region" description="Helical" evidence="1">
    <location>
        <begin position="41"/>
        <end position="60"/>
    </location>
</feature>
<organism evidence="2 3">
    <name type="scientific">Pseudoflavonifractor capillosus</name>
    <dbReference type="NCBI Taxonomy" id="106588"/>
    <lineage>
        <taxon>Bacteria</taxon>
        <taxon>Bacillati</taxon>
        <taxon>Bacillota</taxon>
        <taxon>Clostridia</taxon>
        <taxon>Eubacteriales</taxon>
        <taxon>Oscillospiraceae</taxon>
        <taxon>Pseudoflavonifractor</taxon>
    </lineage>
</organism>